<keyword evidence="4" id="KW-1185">Reference proteome</keyword>
<dbReference type="AlphaFoldDB" id="A0A1G8SDZ9"/>
<keyword evidence="1" id="KW-0175">Coiled coil</keyword>
<dbReference type="EMBL" id="FNEN01000026">
    <property type="protein sequence ID" value="SDJ27427.1"/>
    <property type="molecule type" value="Genomic_DNA"/>
</dbReference>
<protein>
    <submittedName>
        <fullName evidence="3">Sugar-transfer associated ATP-grasp</fullName>
    </submittedName>
</protein>
<accession>A0A1G8SDZ9</accession>
<evidence type="ECO:0000259" key="2">
    <source>
        <dbReference type="Pfam" id="PF14397"/>
    </source>
</evidence>
<reference evidence="3 4" key="1">
    <citation type="submission" date="2016-10" db="EMBL/GenBank/DDBJ databases">
        <authorList>
            <person name="de Groot N.N."/>
        </authorList>
    </citation>
    <scope>NUCLEOTIDE SEQUENCE [LARGE SCALE GENOMIC DNA]</scope>
    <source>
        <strain evidence="3 4">DSM 21771</strain>
    </source>
</reference>
<evidence type="ECO:0000313" key="3">
    <source>
        <dbReference type="EMBL" id="SDJ27427.1"/>
    </source>
</evidence>
<evidence type="ECO:0000256" key="1">
    <source>
        <dbReference type="SAM" id="Coils"/>
    </source>
</evidence>
<proteinExistence type="predicted"/>
<name>A0A1G8SDZ9_9BACI</name>
<evidence type="ECO:0000313" key="4">
    <source>
        <dbReference type="Proteomes" id="UP000198853"/>
    </source>
</evidence>
<feature type="domain" description="Alpha-L-glutamate ligase-related protein ATP-grasp" evidence="2">
    <location>
        <begin position="86"/>
        <end position="351"/>
    </location>
</feature>
<organism evidence="3 4">
    <name type="scientific">Natribacillus halophilus</name>
    <dbReference type="NCBI Taxonomy" id="549003"/>
    <lineage>
        <taxon>Bacteria</taxon>
        <taxon>Bacillati</taxon>
        <taxon>Bacillota</taxon>
        <taxon>Bacilli</taxon>
        <taxon>Bacillales</taxon>
        <taxon>Bacillaceae</taxon>
        <taxon>Natribacillus</taxon>
    </lineage>
</organism>
<dbReference type="OrthoDB" id="8736147at2"/>
<sequence length="459" mass="53440">MESIEAVHNDLTVYEELGAKTNSTQFQNWFNAGLLNEVDEAFVTETQEYWEDHYGKTINPSLHLAFMNYTGKRDARVIPGRIMRREILPVLNDYNMSTFYGDKNLYDIFISAPRTAETILKNINGTYFDANNNCIDIEHASKILSNNHTDLIIKPSQSNNGEGIRKLNVKDGKIYLDAKIVTIHHLEEIYKQNFTVQKAIQQHPTMAAPHPASVNTLRMVTFRWKDEIRYLFTFARFGKDNDIKDNATAGGIRLGVMDTGEFFNVAISDDGQTHTHHPTTGYCFADLEPIPNYDEFKQFAKDCHKNILHQNFISWDIVVDFDGKPLFLEANFVGTQTYYQLAAQKPMFGDLTEEVLQYVSNELKTTKPILIKKDREKLEQKKLRKQERQKQELKQMQKQNVDLKKQNRKLQASLEKKNNKLMTKNEELKDTKEKYNYIVHSKSWRFTQLFRSLLKSIKK</sequence>
<dbReference type="InterPro" id="IPR039523">
    <property type="entry name" value="RimK-rel_E_lig_ATP-grasp"/>
</dbReference>
<feature type="coiled-coil region" evidence="1">
    <location>
        <begin position="371"/>
        <end position="434"/>
    </location>
</feature>
<dbReference type="Proteomes" id="UP000198853">
    <property type="component" value="Unassembled WGS sequence"/>
</dbReference>
<dbReference type="Pfam" id="PF14397">
    <property type="entry name" value="ATPgrasp_ST"/>
    <property type="match status" value="1"/>
</dbReference>
<gene>
    <name evidence="3" type="ORF">SAMN04488123_12612</name>
</gene>
<dbReference type="RefSeq" id="WP_090400054.1">
    <property type="nucleotide sequence ID" value="NZ_FNEN01000026.1"/>
</dbReference>
<dbReference type="SUPFAM" id="SSF56059">
    <property type="entry name" value="Glutathione synthetase ATP-binding domain-like"/>
    <property type="match status" value="1"/>
</dbReference>